<name>A0A2P7RZC9_9HYPH</name>
<dbReference type="SUPFAM" id="SSF46785">
    <property type="entry name" value="Winged helix' DNA-binding domain"/>
    <property type="match status" value="1"/>
</dbReference>
<dbReference type="PANTHER" id="PTHR43537:SF20">
    <property type="entry name" value="HTH-TYPE TRANSCRIPTIONAL REPRESSOR GLAR"/>
    <property type="match status" value="1"/>
</dbReference>
<organism evidence="5 6">
    <name type="scientific">Kumtagia ephedrae</name>
    <dbReference type="NCBI Taxonomy" id="2116701"/>
    <lineage>
        <taxon>Bacteria</taxon>
        <taxon>Pseudomonadati</taxon>
        <taxon>Pseudomonadota</taxon>
        <taxon>Alphaproteobacteria</taxon>
        <taxon>Hyphomicrobiales</taxon>
        <taxon>Phyllobacteriaceae</taxon>
        <taxon>Kumtagia</taxon>
    </lineage>
</organism>
<dbReference type="GO" id="GO:0003677">
    <property type="term" value="F:DNA binding"/>
    <property type="evidence" value="ECO:0007669"/>
    <property type="project" value="UniProtKB-KW"/>
</dbReference>
<keyword evidence="2" id="KW-0238">DNA-binding</keyword>
<dbReference type="SMART" id="SM00345">
    <property type="entry name" value="HTH_GNTR"/>
    <property type="match status" value="1"/>
</dbReference>
<dbReference type="Pfam" id="PF07729">
    <property type="entry name" value="FCD"/>
    <property type="match status" value="1"/>
</dbReference>
<keyword evidence="3" id="KW-0804">Transcription</keyword>
<dbReference type="PROSITE" id="PS50949">
    <property type="entry name" value="HTH_GNTR"/>
    <property type="match status" value="1"/>
</dbReference>
<keyword evidence="1" id="KW-0805">Transcription regulation</keyword>
<dbReference type="InterPro" id="IPR008920">
    <property type="entry name" value="TF_FadR/GntR_C"/>
</dbReference>
<keyword evidence="6" id="KW-1185">Reference proteome</keyword>
<dbReference type="SMART" id="SM00895">
    <property type="entry name" value="FCD"/>
    <property type="match status" value="1"/>
</dbReference>
<evidence type="ECO:0000313" key="5">
    <source>
        <dbReference type="EMBL" id="PSJ55574.1"/>
    </source>
</evidence>
<comment type="caution">
    <text evidence="5">The sequence shown here is derived from an EMBL/GenBank/DDBJ whole genome shotgun (WGS) entry which is preliminary data.</text>
</comment>
<feature type="domain" description="HTH gntR-type" evidence="4">
    <location>
        <begin position="1"/>
        <end position="68"/>
    </location>
</feature>
<dbReference type="OrthoDB" id="8680240at2"/>
<evidence type="ECO:0000256" key="1">
    <source>
        <dbReference type="ARBA" id="ARBA00023015"/>
    </source>
</evidence>
<dbReference type="AlphaFoldDB" id="A0A2P7RZC9"/>
<evidence type="ECO:0000256" key="2">
    <source>
        <dbReference type="ARBA" id="ARBA00023125"/>
    </source>
</evidence>
<protein>
    <submittedName>
        <fullName evidence="5">GntR family transcriptional regulator</fullName>
    </submittedName>
</protein>
<dbReference type="RefSeq" id="WP_106774624.1">
    <property type="nucleotide sequence ID" value="NZ_PXYK01000027.1"/>
</dbReference>
<evidence type="ECO:0000313" key="6">
    <source>
        <dbReference type="Proteomes" id="UP000241229"/>
    </source>
</evidence>
<sequence>MTLAEKAYDALRHDIIRGELAPGRPLRLADLSQRYGMGFSPLREALNRLQAERLVMAESLRGFRVAPLSLDELHDAMALRIVIETEALKASIGHGDDAWASGIVSALYALNLQAARTGGEANIWTLEARHHAFHRALLAACNSPWMMEFFERLYAATERYRIPVLLAAALPAGRDVQAEHSALAQATLDRDAGKASALLDQHYRRTVDDLAEAIRANDGDILRVRLFG</sequence>
<reference evidence="5 6" key="1">
    <citation type="submission" date="2018-03" db="EMBL/GenBank/DDBJ databases">
        <title>The draft genome of Mesorhizobium sp. 6GN-30.</title>
        <authorList>
            <person name="Liu L."/>
            <person name="Li L."/>
            <person name="Wang T."/>
            <person name="Zhang X."/>
            <person name="Liang L."/>
        </authorList>
    </citation>
    <scope>NUCLEOTIDE SEQUENCE [LARGE SCALE GENOMIC DNA]</scope>
    <source>
        <strain evidence="5 6">6GN30</strain>
    </source>
</reference>
<dbReference type="InterPro" id="IPR036390">
    <property type="entry name" value="WH_DNA-bd_sf"/>
</dbReference>
<dbReference type="SUPFAM" id="SSF48008">
    <property type="entry name" value="GntR ligand-binding domain-like"/>
    <property type="match status" value="1"/>
</dbReference>
<dbReference type="InterPro" id="IPR036388">
    <property type="entry name" value="WH-like_DNA-bd_sf"/>
</dbReference>
<dbReference type="GO" id="GO:0003700">
    <property type="term" value="F:DNA-binding transcription factor activity"/>
    <property type="evidence" value="ECO:0007669"/>
    <property type="project" value="InterPro"/>
</dbReference>
<dbReference type="Pfam" id="PF00392">
    <property type="entry name" value="GntR"/>
    <property type="match status" value="1"/>
</dbReference>
<evidence type="ECO:0000256" key="3">
    <source>
        <dbReference type="ARBA" id="ARBA00023163"/>
    </source>
</evidence>
<dbReference type="Gene3D" id="1.20.120.530">
    <property type="entry name" value="GntR ligand-binding domain-like"/>
    <property type="match status" value="1"/>
</dbReference>
<accession>A0A2P7RZC9</accession>
<dbReference type="InterPro" id="IPR011711">
    <property type="entry name" value="GntR_C"/>
</dbReference>
<dbReference type="Gene3D" id="1.10.10.10">
    <property type="entry name" value="Winged helix-like DNA-binding domain superfamily/Winged helix DNA-binding domain"/>
    <property type="match status" value="1"/>
</dbReference>
<dbReference type="Proteomes" id="UP000241229">
    <property type="component" value="Unassembled WGS sequence"/>
</dbReference>
<dbReference type="InterPro" id="IPR000524">
    <property type="entry name" value="Tscrpt_reg_HTH_GntR"/>
</dbReference>
<dbReference type="EMBL" id="PXYK01000027">
    <property type="protein sequence ID" value="PSJ55574.1"/>
    <property type="molecule type" value="Genomic_DNA"/>
</dbReference>
<dbReference type="PANTHER" id="PTHR43537">
    <property type="entry name" value="TRANSCRIPTIONAL REGULATOR, GNTR FAMILY"/>
    <property type="match status" value="1"/>
</dbReference>
<gene>
    <name evidence="5" type="ORF">C7I84_23340</name>
</gene>
<proteinExistence type="predicted"/>
<evidence type="ECO:0000259" key="4">
    <source>
        <dbReference type="PROSITE" id="PS50949"/>
    </source>
</evidence>